<organism evidence="1 2">
    <name type="scientific">Tabrizicola oligotrophica</name>
    <dbReference type="NCBI Taxonomy" id="2710650"/>
    <lineage>
        <taxon>Bacteria</taxon>
        <taxon>Pseudomonadati</taxon>
        <taxon>Pseudomonadota</taxon>
        <taxon>Alphaproteobacteria</taxon>
        <taxon>Rhodobacterales</taxon>
        <taxon>Paracoccaceae</taxon>
        <taxon>Tabrizicola</taxon>
    </lineage>
</organism>
<evidence type="ECO:0000313" key="2">
    <source>
        <dbReference type="Proteomes" id="UP000477782"/>
    </source>
</evidence>
<gene>
    <name evidence="1" type="ORF">G4Z14_04110</name>
</gene>
<dbReference type="Proteomes" id="UP000477782">
    <property type="component" value="Unassembled WGS sequence"/>
</dbReference>
<name>A0A6M0QSQ4_9RHOB</name>
<accession>A0A6M0QSQ4</accession>
<sequence>MLHDLRHRPVGVDPLTLAPRRMHEAGGRGCRAFALFQAMRHAGPVVWILPDHVPERPLLAGLPEGLGERLILLTPKGQTDLLWSVEEALRTMPVGLVIAEPREALSLTEGRRLQLAAEAGQTVGLMLIRDGTGCAATETRWHCEPACGPPDSTLHQWSLNKNKKGTTGDWMIDWNGASAAFHLVSAAGERHQPQETPR</sequence>
<reference evidence="1 2" key="1">
    <citation type="submission" date="2020-02" db="EMBL/GenBank/DDBJ databases">
        <authorList>
            <person name="Chen W.-M."/>
        </authorList>
    </citation>
    <scope>NUCLEOTIDE SEQUENCE [LARGE SCALE GENOMIC DNA]</scope>
    <source>
        <strain evidence="1 2">KMS-5</strain>
    </source>
</reference>
<dbReference type="SUPFAM" id="SSF52540">
    <property type="entry name" value="P-loop containing nucleoside triphosphate hydrolases"/>
    <property type="match status" value="1"/>
</dbReference>
<dbReference type="EMBL" id="JAAIVJ010000002">
    <property type="protein sequence ID" value="NEY89472.1"/>
    <property type="molecule type" value="Genomic_DNA"/>
</dbReference>
<dbReference type="InterPro" id="IPR027417">
    <property type="entry name" value="P-loop_NTPase"/>
</dbReference>
<dbReference type="Gene3D" id="3.40.50.300">
    <property type="entry name" value="P-loop containing nucleotide triphosphate hydrolases"/>
    <property type="match status" value="1"/>
</dbReference>
<evidence type="ECO:0000313" key="1">
    <source>
        <dbReference type="EMBL" id="NEY89472.1"/>
    </source>
</evidence>
<evidence type="ECO:0008006" key="3">
    <source>
        <dbReference type="Google" id="ProtNLM"/>
    </source>
</evidence>
<protein>
    <recommendedName>
        <fullName evidence="3">Protein ImuA</fullName>
    </recommendedName>
</protein>
<proteinExistence type="predicted"/>
<comment type="caution">
    <text evidence="1">The sequence shown here is derived from an EMBL/GenBank/DDBJ whole genome shotgun (WGS) entry which is preliminary data.</text>
</comment>
<dbReference type="AlphaFoldDB" id="A0A6M0QSQ4"/>
<dbReference type="RefSeq" id="WP_164623524.1">
    <property type="nucleotide sequence ID" value="NZ_JAAIVJ010000002.1"/>
</dbReference>
<keyword evidence="2" id="KW-1185">Reference proteome</keyword>